<dbReference type="InterPro" id="IPR003593">
    <property type="entry name" value="AAA+_ATPase"/>
</dbReference>
<reference evidence="2 3" key="1">
    <citation type="journal article" date="2014" name="Int. J. Syst. Evol. Microbiol.">
        <title>Phaeodactylibacter xiamenensis gen. nov., sp. nov., a member of the family Saprospiraceae isolated from the marine alga Phaeodactylum tricornutum.</title>
        <authorList>
            <person name="Chen Z.Jr."/>
            <person name="Lei X."/>
            <person name="Lai Q."/>
            <person name="Li Y."/>
            <person name="Zhang B."/>
            <person name="Zhang J."/>
            <person name="Zhang H."/>
            <person name="Yang L."/>
            <person name="Zheng W."/>
            <person name="Tian Y."/>
            <person name="Yu Z."/>
            <person name="Xu H.Jr."/>
            <person name="Zheng T."/>
        </authorList>
    </citation>
    <scope>NUCLEOTIDE SEQUENCE [LARGE SCALE GENOMIC DNA]</scope>
    <source>
        <strain evidence="2 3">KD52</strain>
    </source>
</reference>
<dbReference type="SUPFAM" id="SSF52540">
    <property type="entry name" value="P-loop containing nucleoside triphosphate hydrolases"/>
    <property type="match status" value="1"/>
</dbReference>
<dbReference type="STRING" id="1524460.IX84_17270"/>
<proteinExistence type="predicted"/>
<accession>A0A098S3D2</accession>
<dbReference type="InterPro" id="IPR011704">
    <property type="entry name" value="ATPase_dyneun-rel_AAA"/>
</dbReference>
<dbReference type="Proteomes" id="UP000029736">
    <property type="component" value="Unassembled WGS sequence"/>
</dbReference>
<dbReference type="OrthoDB" id="9783370at2"/>
<feature type="domain" description="AAA+ ATPase" evidence="1">
    <location>
        <begin position="34"/>
        <end position="224"/>
    </location>
</feature>
<keyword evidence="3" id="KW-1185">Reference proteome</keyword>
<dbReference type="InterPro" id="IPR050764">
    <property type="entry name" value="CbbQ/NirQ/NorQ/GpvN"/>
</dbReference>
<dbReference type="Pfam" id="PF07728">
    <property type="entry name" value="AAA_5"/>
    <property type="match status" value="1"/>
</dbReference>
<gene>
    <name evidence="2" type="ORF">IX84_17270</name>
</gene>
<evidence type="ECO:0000313" key="2">
    <source>
        <dbReference type="EMBL" id="KGE86829.1"/>
    </source>
</evidence>
<dbReference type="InterPro" id="IPR027417">
    <property type="entry name" value="P-loop_NTPase"/>
</dbReference>
<sequence>MKILNRKFSRTAFDPEGYILQDGLRSAVEVAIALGQPLLLTGEPGTGKTLLASKIAHELSKAPDSTFRPKPLVFNTKTTSTARDLFYTYDAVSHFQTANIKRQDNEAALGTADFIELQALGRAIAGTNPGAVDTSKFKTALPEKPESAVVLVDEIDKAPRDFTNDILNEIEAYTFRIKEQDNYEVSVGTSEQVVVIMTSNSEKNLPDAFLRRCVFFHIEFPKSDKLLQIAQSQLSGSTGYTEEALKDLIRIFEQIRGAAVRKSPATAELIAWLRILELQKYMEQGRKKQQEMLLHNLSVLVKTKEDLEAVQAYLKEQLSTS</sequence>
<dbReference type="CDD" id="cd00009">
    <property type="entry name" value="AAA"/>
    <property type="match status" value="1"/>
</dbReference>
<organism evidence="2 3">
    <name type="scientific">Phaeodactylibacter xiamenensis</name>
    <dbReference type="NCBI Taxonomy" id="1524460"/>
    <lineage>
        <taxon>Bacteria</taxon>
        <taxon>Pseudomonadati</taxon>
        <taxon>Bacteroidota</taxon>
        <taxon>Saprospiria</taxon>
        <taxon>Saprospirales</taxon>
        <taxon>Haliscomenobacteraceae</taxon>
        <taxon>Phaeodactylibacter</taxon>
    </lineage>
</organism>
<dbReference type="GO" id="GO:0016887">
    <property type="term" value="F:ATP hydrolysis activity"/>
    <property type="evidence" value="ECO:0007669"/>
    <property type="project" value="InterPro"/>
</dbReference>
<dbReference type="PANTHER" id="PTHR42759:SF1">
    <property type="entry name" value="MAGNESIUM-CHELATASE SUBUNIT CHLD"/>
    <property type="match status" value="1"/>
</dbReference>
<protein>
    <submittedName>
        <fullName evidence="2">ATPase AAA</fullName>
    </submittedName>
</protein>
<evidence type="ECO:0000313" key="3">
    <source>
        <dbReference type="Proteomes" id="UP000029736"/>
    </source>
</evidence>
<dbReference type="RefSeq" id="WP_044223297.1">
    <property type="nucleotide sequence ID" value="NZ_JBKAGJ010000009.1"/>
</dbReference>
<dbReference type="GO" id="GO:0005524">
    <property type="term" value="F:ATP binding"/>
    <property type="evidence" value="ECO:0007669"/>
    <property type="project" value="InterPro"/>
</dbReference>
<evidence type="ECO:0000259" key="1">
    <source>
        <dbReference type="SMART" id="SM00382"/>
    </source>
</evidence>
<comment type="caution">
    <text evidence="2">The sequence shown here is derived from an EMBL/GenBank/DDBJ whole genome shotgun (WGS) entry which is preliminary data.</text>
</comment>
<dbReference type="SMART" id="SM00382">
    <property type="entry name" value="AAA"/>
    <property type="match status" value="1"/>
</dbReference>
<dbReference type="Gene3D" id="3.40.50.300">
    <property type="entry name" value="P-loop containing nucleotide triphosphate hydrolases"/>
    <property type="match status" value="1"/>
</dbReference>
<dbReference type="PANTHER" id="PTHR42759">
    <property type="entry name" value="MOXR FAMILY PROTEIN"/>
    <property type="match status" value="1"/>
</dbReference>
<dbReference type="AlphaFoldDB" id="A0A098S3D2"/>
<dbReference type="EMBL" id="JPOS01000039">
    <property type="protein sequence ID" value="KGE86829.1"/>
    <property type="molecule type" value="Genomic_DNA"/>
</dbReference>
<name>A0A098S3D2_9BACT</name>